<name>A0ABD2MS06_9CUCU</name>
<evidence type="ECO:0000313" key="3">
    <source>
        <dbReference type="Proteomes" id="UP001516400"/>
    </source>
</evidence>
<dbReference type="EMBL" id="JABFTP020000021">
    <property type="protein sequence ID" value="KAL3269108.1"/>
    <property type="molecule type" value="Genomic_DNA"/>
</dbReference>
<dbReference type="Proteomes" id="UP001516400">
    <property type="component" value="Unassembled WGS sequence"/>
</dbReference>
<protein>
    <submittedName>
        <fullName evidence="2">Uncharacterized protein</fullName>
    </submittedName>
</protein>
<dbReference type="AlphaFoldDB" id="A0ABD2MS06"/>
<keyword evidence="3" id="KW-1185">Reference proteome</keyword>
<evidence type="ECO:0000313" key="2">
    <source>
        <dbReference type="EMBL" id="KAL3269108.1"/>
    </source>
</evidence>
<feature type="region of interest" description="Disordered" evidence="1">
    <location>
        <begin position="35"/>
        <end position="56"/>
    </location>
</feature>
<organism evidence="2 3">
    <name type="scientific">Cryptolaemus montrouzieri</name>
    <dbReference type="NCBI Taxonomy" id="559131"/>
    <lineage>
        <taxon>Eukaryota</taxon>
        <taxon>Metazoa</taxon>
        <taxon>Ecdysozoa</taxon>
        <taxon>Arthropoda</taxon>
        <taxon>Hexapoda</taxon>
        <taxon>Insecta</taxon>
        <taxon>Pterygota</taxon>
        <taxon>Neoptera</taxon>
        <taxon>Endopterygota</taxon>
        <taxon>Coleoptera</taxon>
        <taxon>Polyphaga</taxon>
        <taxon>Cucujiformia</taxon>
        <taxon>Coccinelloidea</taxon>
        <taxon>Coccinellidae</taxon>
        <taxon>Scymninae</taxon>
        <taxon>Scymnini</taxon>
        <taxon>Cryptolaemus</taxon>
    </lineage>
</organism>
<sequence length="83" mass="9835">MVTRAVNVITRSNREVLLEKDLLEREERIETLQEEIENQKQGAEDQERVDIGSSRGKNVQQTLQQIIRRYKTEIEKSAKYYPD</sequence>
<proteinExistence type="predicted"/>
<accession>A0ABD2MS06</accession>
<gene>
    <name evidence="2" type="ORF">HHI36_008190</name>
</gene>
<comment type="caution">
    <text evidence="2">The sequence shown here is derived from an EMBL/GenBank/DDBJ whole genome shotgun (WGS) entry which is preliminary data.</text>
</comment>
<reference evidence="2 3" key="1">
    <citation type="journal article" date="2021" name="BMC Biol.">
        <title>Horizontally acquired antibacterial genes associated with adaptive radiation of ladybird beetles.</title>
        <authorList>
            <person name="Li H.S."/>
            <person name="Tang X.F."/>
            <person name="Huang Y.H."/>
            <person name="Xu Z.Y."/>
            <person name="Chen M.L."/>
            <person name="Du X.Y."/>
            <person name="Qiu B.Y."/>
            <person name="Chen P.T."/>
            <person name="Zhang W."/>
            <person name="Slipinski A."/>
            <person name="Escalona H.E."/>
            <person name="Waterhouse R.M."/>
            <person name="Zwick A."/>
            <person name="Pang H."/>
        </authorList>
    </citation>
    <scope>NUCLEOTIDE SEQUENCE [LARGE SCALE GENOMIC DNA]</scope>
    <source>
        <strain evidence="2">SYSU2018</strain>
    </source>
</reference>
<evidence type="ECO:0000256" key="1">
    <source>
        <dbReference type="SAM" id="MobiDB-lite"/>
    </source>
</evidence>